<keyword evidence="1" id="KW-0175">Coiled coil</keyword>
<sequence length="1261" mass="141660">MDDNPLWANIDVISAGHLTKIGNRLRKILYNQYLEPRTKLIRHKARNEARLQALNDEVIDIPWMGLAQTSGSPIVVPDTVPMHARDSRRYATPLELQQEVLLTKEAKVQAKAHKAVVKELEAKSLKLEGHLGRRQQEAVKEHAKCEQEAKRATLAEQLKQQVEEQLKQQVITAKEEAKFFEVKVRTLEAEKLKLQGQVARAWHDAEEEHKRCERAIMALEKKVHHTEAEAAALTAEKEHMRLLKNQQAARARQLERAAADKAETSAKRLTKLQHAQEEADELRDEIEQLKEELLWEQKRCSEKQEPKVARRDEDGRFRVDPWQHRVLEWAQLARGVAPSTINRNITEVLTLYASEKMVPLASEKMMRRMRIEVTIAGEMIAALRVALCVRIISFGFDESTKFGLGLLSTNTQIEPHDARGTSVDVVMRGVTLTAGGTAEAISQDIEHKLFAHARRLLTLWKEEHERMYGPGSWEKASMPSPSNIGMHRLSENAVLMSDTCNAARATKRLLAEMAEKAGRERIGTEAWEGMSEEEREKACKCHLGDCHDHMRNILIKAMAEAATDYLKGELDDSLDAFSSYDRMSVDPMDAIRAACKELHPEGEYAKGKGRESEATRKRDHPSDLWLPIFNGVGNSRMDAVFDGAVPLYMNRLIILEFIHSLVHGPASKDNILEKFLWRVLESTEMVGLLRVCTLWQTLLTEPLRWLSGKSSMLEDWSMVNSNELLDKTYDVMVAVAADGSVLLDPALDPFASVAVSQPKFAARRAAQQQQTIKSPDGTVHLVHTRTLAEARNPSTTGGKETTPITVELARRMANAALVVMRDAKRAITDKLSSQGGANAANAVKSACVHAATKGAHVNNGRVESHFGKADHVMRTYRHSTAEAYSGMVQQAYNHDFDMPLNVASDRRKRKADAPEPSIHGGFFWSNSLMTDELRASLVSAVRKEAENARSEGRKALAEHDAAKLARREERLITALNAAVDYYAYGHELFESWTTQGAKDSKAVDEKLANKPETQQLEYLRHQIDMRVIGFGWNQFKTKWSAKSDPTIGTVAHLRALLIDNILPHEHAERRQLPTEAAPPHFTAKDLGQLGTANADALAIKSKAIFSIDELKLKAEAAVQRREAAGISDSVERLQPADPPPFDQRLVGKRIEILWKYFNKETNEPMLIWATGRVARVADGLTDTRSARAKKLLPAGAVLWAWDADPEFGEVAGEMWLPLLPKKWNPPHQVVYGWRYDPRELSASAAAPERDQRRQNATRMEE</sequence>
<dbReference type="Proteomes" id="UP000037460">
    <property type="component" value="Unassembled WGS sequence"/>
</dbReference>
<comment type="caution">
    <text evidence="3">The sequence shown here is derived from an EMBL/GenBank/DDBJ whole genome shotgun (WGS) entry which is preliminary data.</text>
</comment>
<proteinExistence type="predicted"/>
<name>A0A0M0K2Z9_9EUKA</name>
<feature type="region of interest" description="Disordered" evidence="2">
    <location>
        <begin position="1242"/>
        <end position="1261"/>
    </location>
</feature>
<evidence type="ECO:0000256" key="1">
    <source>
        <dbReference type="SAM" id="Coils"/>
    </source>
</evidence>
<organism evidence="3 4">
    <name type="scientific">Chrysochromulina tobinii</name>
    <dbReference type="NCBI Taxonomy" id="1460289"/>
    <lineage>
        <taxon>Eukaryota</taxon>
        <taxon>Haptista</taxon>
        <taxon>Haptophyta</taxon>
        <taxon>Prymnesiophyceae</taxon>
        <taxon>Prymnesiales</taxon>
        <taxon>Chrysochromulinaceae</taxon>
        <taxon>Chrysochromulina</taxon>
    </lineage>
</organism>
<evidence type="ECO:0000313" key="4">
    <source>
        <dbReference type="Proteomes" id="UP000037460"/>
    </source>
</evidence>
<dbReference type="OrthoDB" id="10673128at2759"/>
<keyword evidence="4" id="KW-1185">Reference proteome</keyword>
<reference evidence="4" key="1">
    <citation type="journal article" date="2015" name="PLoS Genet.">
        <title>Genome Sequence and Transcriptome Analyses of Chrysochromulina tobin: Metabolic Tools for Enhanced Algal Fitness in the Prominent Order Prymnesiales (Haptophyceae).</title>
        <authorList>
            <person name="Hovde B.T."/>
            <person name="Deodato C.R."/>
            <person name="Hunsperger H.M."/>
            <person name="Ryken S.A."/>
            <person name="Yost W."/>
            <person name="Jha R.K."/>
            <person name="Patterson J."/>
            <person name="Monnat R.J. Jr."/>
            <person name="Barlow S.B."/>
            <person name="Starkenburg S.R."/>
            <person name="Cattolico R.A."/>
        </authorList>
    </citation>
    <scope>NUCLEOTIDE SEQUENCE</scope>
    <source>
        <strain evidence="4">CCMP291</strain>
    </source>
</reference>
<gene>
    <name evidence="3" type="ORF">Ctob_015174</name>
</gene>
<feature type="coiled-coil region" evidence="1">
    <location>
        <begin position="265"/>
        <end position="299"/>
    </location>
</feature>
<dbReference type="AlphaFoldDB" id="A0A0M0K2Z9"/>
<evidence type="ECO:0000313" key="3">
    <source>
        <dbReference type="EMBL" id="KOO33190.1"/>
    </source>
</evidence>
<accession>A0A0M0K2Z9</accession>
<feature type="compositionally biased region" description="Basic and acidic residues" evidence="2">
    <location>
        <begin position="1247"/>
        <end position="1261"/>
    </location>
</feature>
<dbReference type="EMBL" id="JWZX01001578">
    <property type="protein sequence ID" value="KOO33190.1"/>
    <property type="molecule type" value="Genomic_DNA"/>
</dbReference>
<evidence type="ECO:0000256" key="2">
    <source>
        <dbReference type="SAM" id="MobiDB-lite"/>
    </source>
</evidence>
<protein>
    <submittedName>
        <fullName evidence="3">Uncharacterized protein</fullName>
    </submittedName>
</protein>
<feature type="coiled-coil region" evidence="1">
    <location>
        <begin position="103"/>
        <end position="236"/>
    </location>
</feature>